<sequence>MTFKRIISWVVGLPIAVIGVGFAVANREWVTVSFDPINRLQPFATIAMPLWVLFFAGIFVGIFVGWFVAWRGAGKHRRSARDAKIELIRAQQHHEREKRELQQQLPAIRPEHVS</sequence>
<evidence type="ECO:0000256" key="1">
    <source>
        <dbReference type="SAM" id="MobiDB-lite"/>
    </source>
</evidence>
<feature type="transmembrane region" description="Helical" evidence="2">
    <location>
        <begin position="7"/>
        <end position="26"/>
    </location>
</feature>
<organism evidence="3 4">
    <name type="scientific">Aestuariivirga litoralis</name>
    <dbReference type="NCBI Taxonomy" id="2650924"/>
    <lineage>
        <taxon>Bacteria</taxon>
        <taxon>Pseudomonadati</taxon>
        <taxon>Pseudomonadota</taxon>
        <taxon>Alphaproteobacteria</taxon>
        <taxon>Hyphomicrobiales</taxon>
        <taxon>Aestuariivirgaceae</taxon>
        <taxon>Aestuariivirga</taxon>
    </lineage>
</organism>
<feature type="region of interest" description="Disordered" evidence="1">
    <location>
        <begin position="93"/>
        <end position="114"/>
    </location>
</feature>
<evidence type="ECO:0000313" key="4">
    <source>
        <dbReference type="Proteomes" id="UP000248795"/>
    </source>
</evidence>
<gene>
    <name evidence="3" type="ORF">DK847_12345</name>
</gene>
<dbReference type="AlphaFoldDB" id="A0A2W2AM06"/>
<dbReference type="Proteomes" id="UP000248795">
    <property type="component" value="Unassembled WGS sequence"/>
</dbReference>
<evidence type="ECO:0000313" key="3">
    <source>
        <dbReference type="EMBL" id="PZF76585.1"/>
    </source>
</evidence>
<dbReference type="RefSeq" id="WP_111198822.1">
    <property type="nucleotide sequence ID" value="NZ_QKVK01000005.1"/>
</dbReference>
<reference evidence="4" key="1">
    <citation type="submission" date="2018-06" db="EMBL/GenBank/DDBJ databases">
        <title>Aestuariibacter litoralis strain KCTC 52945T.</title>
        <authorList>
            <person name="Li X."/>
            <person name="Salam N."/>
            <person name="Li J.-L."/>
            <person name="Chen Y.-M."/>
            <person name="Yang Z.-W."/>
            <person name="Zhang L.-Y."/>
            <person name="Han M.-X."/>
            <person name="Xiao M."/>
            <person name="Li W.-J."/>
        </authorList>
    </citation>
    <scope>NUCLEOTIDE SEQUENCE [LARGE SCALE GENOMIC DNA]</scope>
    <source>
        <strain evidence="4">KCTC 52945</strain>
    </source>
</reference>
<evidence type="ECO:0000256" key="2">
    <source>
        <dbReference type="SAM" id="Phobius"/>
    </source>
</evidence>
<keyword evidence="4" id="KW-1185">Reference proteome</keyword>
<feature type="transmembrane region" description="Helical" evidence="2">
    <location>
        <begin position="46"/>
        <end position="69"/>
    </location>
</feature>
<keyword evidence="2" id="KW-0472">Membrane</keyword>
<comment type="caution">
    <text evidence="3">The sequence shown here is derived from an EMBL/GenBank/DDBJ whole genome shotgun (WGS) entry which is preliminary data.</text>
</comment>
<name>A0A2W2AM06_9HYPH</name>
<keyword evidence="2" id="KW-1133">Transmembrane helix</keyword>
<dbReference type="EMBL" id="QKVK01000005">
    <property type="protein sequence ID" value="PZF76585.1"/>
    <property type="molecule type" value="Genomic_DNA"/>
</dbReference>
<proteinExistence type="predicted"/>
<keyword evidence="2" id="KW-0812">Transmembrane</keyword>
<accession>A0A2W2AM06</accession>
<protein>
    <submittedName>
        <fullName evidence="3">DUF1049 domain-containing protein</fullName>
    </submittedName>
</protein>